<keyword evidence="3" id="KW-0378">Hydrolase</keyword>
<dbReference type="InterPro" id="IPR029058">
    <property type="entry name" value="AB_hydrolase_fold"/>
</dbReference>
<keyword evidence="2" id="KW-0719">Serine esterase</keyword>
<sequence length="118" mass="13520">MYWYMNFVICYLSIISFSYGINVETIRVNTTKGEVEGFIDKGGRNPVFVFKGIPFAEPPIGDLRFALPQSKTPWNSLLDAKNYQHACMINTSHAFKPTPNISEDCLYLNIWADKRCTQ</sequence>
<evidence type="ECO:0000256" key="3">
    <source>
        <dbReference type="ARBA" id="ARBA00022801"/>
    </source>
</evidence>
<evidence type="ECO:0000256" key="2">
    <source>
        <dbReference type="ARBA" id="ARBA00022487"/>
    </source>
</evidence>
<dbReference type="GO" id="GO:0003990">
    <property type="term" value="F:acetylcholinesterase activity"/>
    <property type="evidence" value="ECO:0007669"/>
    <property type="project" value="TreeGrafter"/>
</dbReference>
<dbReference type="WBParaSite" id="ACRNAN_scaffold17442.g32763.t1">
    <property type="protein sequence ID" value="ACRNAN_scaffold17442.g32763.t1"/>
    <property type="gene ID" value="ACRNAN_scaffold17442.g32763"/>
</dbReference>
<dbReference type="AlphaFoldDB" id="A0A914D2H7"/>
<feature type="domain" description="Carboxylesterase type B" evidence="4">
    <location>
        <begin position="27"/>
        <end position="112"/>
    </location>
</feature>
<dbReference type="GO" id="GO:0005886">
    <property type="term" value="C:plasma membrane"/>
    <property type="evidence" value="ECO:0007669"/>
    <property type="project" value="TreeGrafter"/>
</dbReference>
<reference evidence="6" key="1">
    <citation type="submission" date="2022-11" db="UniProtKB">
        <authorList>
            <consortium name="WormBaseParasite"/>
        </authorList>
    </citation>
    <scope>IDENTIFICATION</scope>
</reference>
<dbReference type="PANTHER" id="PTHR43918:SF15">
    <property type="entry name" value="CARBOXYLIC ESTER HYDROLASE"/>
    <property type="match status" value="1"/>
</dbReference>
<dbReference type="Proteomes" id="UP000887540">
    <property type="component" value="Unplaced"/>
</dbReference>
<dbReference type="PANTHER" id="PTHR43918">
    <property type="entry name" value="ACETYLCHOLINESTERASE"/>
    <property type="match status" value="1"/>
</dbReference>
<dbReference type="SUPFAM" id="SSF53474">
    <property type="entry name" value="alpha/beta-Hydrolases"/>
    <property type="match status" value="1"/>
</dbReference>
<accession>A0A914D2H7</accession>
<comment type="similarity">
    <text evidence="1">Belongs to the type-B carboxylesterase/lipase family.</text>
</comment>
<evidence type="ECO:0000313" key="5">
    <source>
        <dbReference type="Proteomes" id="UP000887540"/>
    </source>
</evidence>
<protein>
    <submittedName>
        <fullName evidence="6">Carboxylesterase type B domain-containing protein</fullName>
    </submittedName>
</protein>
<evidence type="ECO:0000259" key="4">
    <source>
        <dbReference type="Pfam" id="PF00135"/>
    </source>
</evidence>
<evidence type="ECO:0000313" key="6">
    <source>
        <dbReference type="WBParaSite" id="ACRNAN_scaffold17442.g32763.t1"/>
    </source>
</evidence>
<evidence type="ECO:0000256" key="1">
    <source>
        <dbReference type="ARBA" id="ARBA00005964"/>
    </source>
</evidence>
<dbReference type="Pfam" id="PF00135">
    <property type="entry name" value="COesterase"/>
    <property type="match status" value="1"/>
</dbReference>
<organism evidence="5 6">
    <name type="scientific">Acrobeloides nanus</name>
    <dbReference type="NCBI Taxonomy" id="290746"/>
    <lineage>
        <taxon>Eukaryota</taxon>
        <taxon>Metazoa</taxon>
        <taxon>Ecdysozoa</taxon>
        <taxon>Nematoda</taxon>
        <taxon>Chromadorea</taxon>
        <taxon>Rhabditida</taxon>
        <taxon>Tylenchina</taxon>
        <taxon>Cephalobomorpha</taxon>
        <taxon>Cephaloboidea</taxon>
        <taxon>Cephalobidae</taxon>
        <taxon>Acrobeloides</taxon>
    </lineage>
</organism>
<dbReference type="InterPro" id="IPR050654">
    <property type="entry name" value="AChE-related_enzymes"/>
</dbReference>
<dbReference type="GO" id="GO:0019695">
    <property type="term" value="P:choline metabolic process"/>
    <property type="evidence" value="ECO:0007669"/>
    <property type="project" value="TreeGrafter"/>
</dbReference>
<dbReference type="InterPro" id="IPR002018">
    <property type="entry name" value="CarbesteraseB"/>
</dbReference>
<proteinExistence type="inferred from homology"/>
<dbReference type="GO" id="GO:0006581">
    <property type="term" value="P:acetylcholine catabolic process"/>
    <property type="evidence" value="ECO:0007669"/>
    <property type="project" value="TreeGrafter"/>
</dbReference>
<dbReference type="GO" id="GO:0005615">
    <property type="term" value="C:extracellular space"/>
    <property type="evidence" value="ECO:0007669"/>
    <property type="project" value="TreeGrafter"/>
</dbReference>
<dbReference type="Gene3D" id="3.40.50.1820">
    <property type="entry name" value="alpha/beta hydrolase"/>
    <property type="match status" value="1"/>
</dbReference>
<keyword evidence="5" id="KW-1185">Reference proteome</keyword>
<name>A0A914D2H7_9BILA</name>